<feature type="domain" description="Prion-inhibition and propagation HeLo" evidence="1">
    <location>
        <begin position="14"/>
        <end position="228"/>
    </location>
</feature>
<dbReference type="InterPro" id="IPR038305">
    <property type="entry name" value="HeLo_sf"/>
</dbReference>
<organism evidence="2 3">
    <name type="scientific">Lasiosphaeris hirsuta</name>
    <dbReference type="NCBI Taxonomy" id="260670"/>
    <lineage>
        <taxon>Eukaryota</taxon>
        <taxon>Fungi</taxon>
        <taxon>Dikarya</taxon>
        <taxon>Ascomycota</taxon>
        <taxon>Pezizomycotina</taxon>
        <taxon>Sordariomycetes</taxon>
        <taxon>Sordariomycetidae</taxon>
        <taxon>Sordariales</taxon>
        <taxon>Lasiosphaeriaceae</taxon>
        <taxon>Lasiosphaeris</taxon>
    </lineage>
</organism>
<dbReference type="AlphaFoldDB" id="A0AA40B8A7"/>
<dbReference type="InterPro" id="IPR029498">
    <property type="entry name" value="HeLo_dom"/>
</dbReference>
<evidence type="ECO:0000313" key="3">
    <source>
        <dbReference type="Proteomes" id="UP001172102"/>
    </source>
</evidence>
<keyword evidence="2" id="KW-0034">Amyloid</keyword>
<dbReference type="Pfam" id="PF14479">
    <property type="entry name" value="HeLo"/>
    <property type="match status" value="1"/>
</dbReference>
<dbReference type="SUPFAM" id="SSF56112">
    <property type="entry name" value="Protein kinase-like (PK-like)"/>
    <property type="match status" value="1"/>
</dbReference>
<keyword evidence="3" id="KW-1185">Reference proteome</keyword>
<dbReference type="InterPro" id="IPR011009">
    <property type="entry name" value="Kinase-like_dom_sf"/>
</dbReference>
<dbReference type="PANTHER" id="PTHR37542">
    <property type="entry name" value="HELO DOMAIN-CONTAINING PROTEIN-RELATED"/>
    <property type="match status" value="1"/>
</dbReference>
<dbReference type="Proteomes" id="UP001172102">
    <property type="component" value="Unassembled WGS sequence"/>
</dbReference>
<gene>
    <name evidence="2" type="ORF">B0H67DRAFT_1538</name>
</gene>
<dbReference type="EMBL" id="JAUKUA010000001">
    <property type="protein sequence ID" value="KAK0729508.1"/>
    <property type="molecule type" value="Genomic_DNA"/>
</dbReference>
<proteinExistence type="predicted"/>
<name>A0AA40B8A7_9PEZI</name>
<accession>A0AA40B8A7</accession>
<comment type="caution">
    <text evidence="2">The sequence shown here is derived from an EMBL/GenBank/DDBJ whole genome shotgun (WGS) entry which is preliminary data.</text>
</comment>
<dbReference type="Gene3D" id="1.20.120.1020">
    <property type="entry name" value="Prion-inhibition and propagation, HeLo domain"/>
    <property type="match status" value="1"/>
</dbReference>
<evidence type="ECO:0000313" key="2">
    <source>
        <dbReference type="EMBL" id="KAK0729508.1"/>
    </source>
</evidence>
<dbReference type="Gene3D" id="1.10.510.10">
    <property type="entry name" value="Transferase(Phosphotransferase) domain 1"/>
    <property type="match status" value="1"/>
</dbReference>
<protein>
    <submittedName>
        <fullName evidence="2">Prion-inhibition and propagation-domain-containing protein</fullName>
    </submittedName>
</protein>
<keyword evidence="2" id="KW-0640">Prion</keyword>
<evidence type="ECO:0000259" key="1">
    <source>
        <dbReference type="Pfam" id="PF14479"/>
    </source>
</evidence>
<sequence>MEPGTYIAIAQIAFQGACYAVKTFRSGLHYSRDAERLVLGLEVERFRLHTWGENAGLAPRDGQPATLPGRLLPLCEILKDYLVQIEQLMQDANGLRGRYGLLETEDPPTKSELVRRLVDRMQRSIRASGMKLAAASGVNDDDDDEAKMEEGLEDMELQTRKKTTTWKRIRWAVRDLDKFDSLVKDLARRISKLNELMDETESRKTREDNCRINMVIVGSAIDEASLELIRAAVRDEDSTSQMRGAVERKALARLESVNTGPANTKGQPVQVGVMGLPPFSLDDFAVPKGIAGMKRFVTTKLSDPVIEPGPYYLLERKPFDPNISREDKARLGRRIQQLVLLLHKPKSPGFQTPQAEGVIHDPTHFCWWVVFSFPLHIPAEPVMPVRRILTKNNNAPVSLLTLLSTAKFRPPLEQRLAFASALCNTLSELYTSGWLHKGVRSENILFPAAGAVVQPPPYDASETQRILASPLVCGFDYSRHESEWATIDKARASGDIAAAIYRHPNYQGEAAEGYKVQFDMYSVGLVLVEIALWVPLMSFLSAKKSPSSSSNTHAGSSSRVVLEAGSGSDTTKAVTLSADMDVFHAPHAIELKKRIVARVEAELGFRVGSSFARAVMFCLEFADKQPEDEVDGFDEVGVHPSMEFFNNVVVPLADTK</sequence>
<reference evidence="2" key="1">
    <citation type="submission" date="2023-06" db="EMBL/GenBank/DDBJ databases">
        <title>Genome-scale phylogeny and comparative genomics of the fungal order Sordariales.</title>
        <authorList>
            <consortium name="Lawrence Berkeley National Laboratory"/>
            <person name="Hensen N."/>
            <person name="Bonometti L."/>
            <person name="Westerberg I."/>
            <person name="Brannstrom I.O."/>
            <person name="Guillou S."/>
            <person name="Cros-Aarteil S."/>
            <person name="Calhoun S."/>
            <person name="Haridas S."/>
            <person name="Kuo A."/>
            <person name="Mondo S."/>
            <person name="Pangilinan J."/>
            <person name="Riley R."/>
            <person name="Labutti K."/>
            <person name="Andreopoulos B."/>
            <person name="Lipzen A."/>
            <person name="Chen C."/>
            <person name="Yanf M."/>
            <person name="Daum C."/>
            <person name="Ng V."/>
            <person name="Clum A."/>
            <person name="Steindorff A."/>
            <person name="Ohm R."/>
            <person name="Martin F."/>
            <person name="Silar P."/>
            <person name="Natvig D."/>
            <person name="Lalanne C."/>
            <person name="Gautier V."/>
            <person name="Ament-Velasquez S.L."/>
            <person name="Kruys A."/>
            <person name="Hutchinson M.I."/>
            <person name="Powell A.J."/>
            <person name="Barry K."/>
            <person name="Miller A.N."/>
            <person name="Grigoriev I.V."/>
            <person name="Debuchy R."/>
            <person name="Gladieux P."/>
            <person name="Thoren M.H."/>
            <person name="Johannesson H."/>
        </authorList>
    </citation>
    <scope>NUCLEOTIDE SEQUENCE</scope>
    <source>
        <strain evidence="2">SMH4607-1</strain>
    </source>
</reference>